<dbReference type="Pfam" id="PF07687">
    <property type="entry name" value="M20_dimer"/>
    <property type="match status" value="1"/>
</dbReference>
<evidence type="ECO:0000313" key="6">
    <source>
        <dbReference type="Proteomes" id="UP000605201"/>
    </source>
</evidence>
<dbReference type="SUPFAM" id="SSF55031">
    <property type="entry name" value="Bacterial exopeptidase dimerisation domain"/>
    <property type="match status" value="1"/>
</dbReference>
<comment type="caution">
    <text evidence="5">The sequence shown here is derived from an EMBL/GenBank/DDBJ whole genome shotgun (WGS) entry which is preliminary data.</text>
</comment>
<protein>
    <submittedName>
        <fullName evidence="5">M20 family metallopeptidase</fullName>
    </submittedName>
</protein>
<dbReference type="InterPro" id="IPR036264">
    <property type="entry name" value="Bact_exopeptidase_dim_dom"/>
</dbReference>
<dbReference type="SUPFAM" id="SSF53187">
    <property type="entry name" value="Zn-dependent exopeptidases"/>
    <property type="match status" value="1"/>
</dbReference>
<dbReference type="GO" id="GO:0006526">
    <property type="term" value="P:L-arginine biosynthetic process"/>
    <property type="evidence" value="ECO:0007669"/>
    <property type="project" value="TreeGrafter"/>
</dbReference>
<feature type="domain" description="Peptidase M20 dimerisation" evidence="4">
    <location>
        <begin position="169"/>
        <end position="267"/>
    </location>
</feature>
<name>A0A8J6P3Q5_9BACT</name>
<dbReference type="EMBL" id="JACNIG010000211">
    <property type="protein sequence ID" value="MBC8432222.1"/>
    <property type="molecule type" value="Genomic_DNA"/>
</dbReference>
<keyword evidence="1" id="KW-0479">Metal-binding</keyword>
<evidence type="ECO:0000313" key="5">
    <source>
        <dbReference type="EMBL" id="MBC8432222.1"/>
    </source>
</evidence>
<evidence type="ECO:0000256" key="1">
    <source>
        <dbReference type="ARBA" id="ARBA00022723"/>
    </source>
</evidence>
<proteinExistence type="predicted"/>
<evidence type="ECO:0000256" key="2">
    <source>
        <dbReference type="ARBA" id="ARBA00022801"/>
    </source>
</evidence>
<keyword evidence="2" id="KW-0378">Hydrolase</keyword>
<dbReference type="AlphaFoldDB" id="A0A8J6P3Q5"/>
<dbReference type="PANTHER" id="PTHR43808:SF31">
    <property type="entry name" value="N-ACETYL-L-CITRULLINE DEACETYLASE"/>
    <property type="match status" value="1"/>
</dbReference>
<organism evidence="5 6">
    <name type="scientific">Candidatus Desulfatibia vada</name>
    <dbReference type="NCBI Taxonomy" id="2841696"/>
    <lineage>
        <taxon>Bacteria</taxon>
        <taxon>Pseudomonadati</taxon>
        <taxon>Thermodesulfobacteriota</taxon>
        <taxon>Desulfobacteria</taxon>
        <taxon>Desulfobacterales</taxon>
        <taxon>Desulfobacterales incertae sedis</taxon>
        <taxon>Candidatus Desulfatibia</taxon>
    </lineage>
</organism>
<dbReference type="InterPro" id="IPR002933">
    <property type="entry name" value="Peptidase_M20"/>
</dbReference>
<dbReference type="GO" id="GO:0008777">
    <property type="term" value="F:acetylornithine deacetylase activity"/>
    <property type="evidence" value="ECO:0007669"/>
    <property type="project" value="TreeGrafter"/>
</dbReference>
<dbReference type="Gene3D" id="3.30.70.360">
    <property type="match status" value="1"/>
</dbReference>
<accession>A0A8J6P3Q5</accession>
<evidence type="ECO:0000256" key="3">
    <source>
        <dbReference type="ARBA" id="ARBA00023285"/>
    </source>
</evidence>
<reference evidence="5 6" key="1">
    <citation type="submission" date="2020-08" db="EMBL/GenBank/DDBJ databases">
        <title>Bridging the membrane lipid divide: bacteria of the FCB group superphylum have the potential to synthesize archaeal ether lipids.</title>
        <authorList>
            <person name="Villanueva L."/>
            <person name="Von Meijenfeldt F.A.B."/>
            <person name="Westbye A.B."/>
            <person name="Yadav S."/>
            <person name="Hopmans E.C."/>
            <person name="Dutilh B.E."/>
            <person name="Sinninghe Damste J.S."/>
        </authorList>
    </citation>
    <scope>NUCLEOTIDE SEQUENCE [LARGE SCALE GENOMIC DNA]</scope>
    <source>
        <strain evidence="5">NIOZ-UU17</strain>
    </source>
</reference>
<dbReference type="Pfam" id="PF01546">
    <property type="entry name" value="Peptidase_M20"/>
    <property type="match status" value="1"/>
</dbReference>
<dbReference type="InterPro" id="IPR011650">
    <property type="entry name" value="Peptidase_M20_dimer"/>
</dbReference>
<dbReference type="PANTHER" id="PTHR43808">
    <property type="entry name" value="ACETYLORNITHINE DEACETYLASE"/>
    <property type="match status" value="1"/>
</dbReference>
<dbReference type="InterPro" id="IPR050072">
    <property type="entry name" value="Peptidase_M20A"/>
</dbReference>
<sequence>MREIIDLTKDLMRFQTVPSKPQEIKRCAAFIENYLRTCGVVYKRFDYENTPSILVLPQNGFAPVLLMSHIDVVDAPAELFQPLEKDHKIYGRGSLDDKYAVALSLVLLKNHLQRLRKQGRSQNDLPFGVLITADEESGGFKGAKKVLGEIKTDFCIVLDGGSVEKIVVKEKGIATVKLMSRGKAAPGDRPWLGENAMEKLIDDFVKLRAYFVKSAPAHQDRAVVIKRVHSGDLHAQIPEYAEASVEIRYTGKDDMERLLDTMQKELHSQIVVEAVEPLFPGGESSHLKLLSGISAKTRVGFEDGANDSRFLAQFSINGIVWGADGDGSRHTLNEHVNIESVYELYRMLDEFMTVLR</sequence>
<dbReference type="Proteomes" id="UP000605201">
    <property type="component" value="Unassembled WGS sequence"/>
</dbReference>
<evidence type="ECO:0000259" key="4">
    <source>
        <dbReference type="Pfam" id="PF07687"/>
    </source>
</evidence>
<dbReference type="GO" id="GO:0046872">
    <property type="term" value="F:metal ion binding"/>
    <property type="evidence" value="ECO:0007669"/>
    <property type="project" value="UniProtKB-KW"/>
</dbReference>
<gene>
    <name evidence="5" type="ORF">H8D96_09905</name>
</gene>
<keyword evidence="3" id="KW-0170">Cobalt</keyword>
<dbReference type="Gene3D" id="3.40.630.10">
    <property type="entry name" value="Zn peptidases"/>
    <property type="match status" value="1"/>
</dbReference>